<gene>
    <name evidence="2" type="ORF">H9853_08770</name>
</gene>
<dbReference type="AlphaFoldDB" id="A0A9D2AZQ8"/>
<reference evidence="2" key="2">
    <citation type="submission" date="2021-04" db="EMBL/GenBank/DDBJ databases">
        <authorList>
            <person name="Gilroy R."/>
        </authorList>
    </citation>
    <scope>NUCLEOTIDE SEQUENCE</scope>
    <source>
        <strain evidence="2">1719</strain>
    </source>
</reference>
<protein>
    <recommendedName>
        <fullName evidence="4">Outer membrane protein beta-barrel domain-containing protein</fullName>
    </recommendedName>
</protein>
<comment type="caution">
    <text evidence="2">The sequence shown here is derived from an EMBL/GenBank/DDBJ whole genome shotgun (WGS) entry which is preliminary data.</text>
</comment>
<evidence type="ECO:0008006" key="4">
    <source>
        <dbReference type="Google" id="ProtNLM"/>
    </source>
</evidence>
<accession>A0A9D2AZQ8</accession>
<sequence>MKKQLLIISFLFLFVGFATAQKGNILISLGADVALPLGDFGEYSNIGIGGTAKGHYGISDAGDITFTTGYISFGSKGSNEFMSIKTAIIPFMPGYRHTFDGFYVEPQIGLVSYKTKVKSDILDGFGMGSASGSSSHFSFAAGVGKMFGNLDVSARFQMISSGGSANFIAARVGYVLFSK</sequence>
<keyword evidence="1" id="KW-0732">Signal</keyword>
<feature type="signal peptide" evidence="1">
    <location>
        <begin position="1"/>
        <end position="20"/>
    </location>
</feature>
<reference evidence="2" key="1">
    <citation type="journal article" date="2021" name="PeerJ">
        <title>Extensive microbial diversity within the chicken gut microbiome revealed by metagenomics and culture.</title>
        <authorList>
            <person name="Gilroy R."/>
            <person name="Ravi A."/>
            <person name="Getino M."/>
            <person name="Pursley I."/>
            <person name="Horton D.L."/>
            <person name="Alikhan N.F."/>
            <person name="Baker D."/>
            <person name="Gharbi K."/>
            <person name="Hall N."/>
            <person name="Watson M."/>
            <person name="Adriaenssens E.M."/>
            <person name="Foster-Nyarko E."/>
            <person name="Jarju S."/>
            <person name="Secka A."/>
            <person name="Antonio M."/>
            <person name="Oren A."/>
            <person name="Chaudhuri R.R."/>
            <person name="La Ragione R."/>
            <person name="Hildebrand F."/>
            <person name="Pallen M.J."/>
        </authorList>
    </citation>
    <scope>NUCLEOTIDE SEQUENCE</scope>
    <source>
        <strain evidence="2">1719</strain>
    </source>
</reference>
<evidence type="ECO:0000313" key="3">
    <source>
        <dbReference type="Proteomes" id="UP000824156"/>
    </source>
</evidence>
<evidence type="ECO:0000256" key="1">
    <source>
        <dbReference type="SAM" id="SignalP"/>
    </source>
</evidence>
<dbReference type="Proteomes" id="UP000824156">
    <property type="component" value="Unassembled WGS sequence"/>
</dbReference>
<organism evidence="2 3">
    <name type="scientific">Candidatus Sphingobacterium stercoripullorum</name>
    <dbReference type="NCBI Taxonomy" id="2838759"/>
    <lineage>
        <taxon>Bacteria</taxon>
        <taxon>Pseudomonadati</taxon>
        <taxon>Bacteroidota</taxon>
        <taxon>Sphingobacteriia</taxon>
        <taxon>Sphingobacteriales</taxon>
        <taxon>Sphingobacteriaceae</taxon>
        <taxon>Sphingobacterium</taxon>
    </lineage>
</organism>
<evidence type="ECO:0000313" key="2">
    <source>
        <dbReference type="EMBL" id="HIX55106.1"/>
    </source>
</evidence>
<feature type="chain" id="PRO_5039674571" description="Outer membrane protein beta-barrel domain-containing protein" evidence="1">
    <location>
        <begin position="21"/>
        <end position="179"/>
    </location>
</feature>
<proteinExistence type="predicted"/>
<name>A0A9D2AZQ8_9SPHI</name>
<dbReference type="EMBL" id="DXEZ01000241">
    <property type="protein sequence ID" value="HIX55106.1"/>
    <property type="molecule type" value="Genomic_DNA"/>
</dbReference>